<evidence type="ECO:0000256" key="2">
    <source>
        <dbReference type="ARBA" id="ARBA00005262"/>
    </source>
</evidence>
<name>B2RLE6_PORG3</name>
<dbReference type="GO" id="GO:0005886">
    <property type="term" value="C:plasma membrane"/>
    <property type="evidence" value="ECO:0007669"/>
    <property type="project" value="UniProtKB-SubCell"/>
</dbReference>
<gene>
    <name evidence="8" type="ordered locus">PGN_1672</name>
</gene>
<organism evidence="8 9">
    <name type="scientific">Porphyromonas gingivalis (strain ATCC 33277 / DSM 20709 / CIP 103683 / JCM 12257 / NCTC 11834 / 2561)</name>
    <dbReference type="NCBI Taxonomy" id="431947"/>
    <lineage>
        <taxon>Bacteria</taxon>
        <taxon>Pseudomonadati</taxon>
        <taxon>Bacteroidota</taxon>
        <taxon>Bacteroidia</taxon>
        <taxon>Bacteroidales</taxon>
        <taxon>Porphyromonadaceae</taxon>
        <taxon>Porphyromonas</taxon>
    </lineage>
</organism>
<dbReference type="KEGG" id="pgn:PGN_1672"/>
<keyword evidence="5 7" id="KW-1133">Transmembrane helix</keyword>
<keyword evidence="6 7" id="KW-0472">Membrane</keyword>
<evidence type="ECO:0000256" key="4">
    <source>
        <dbReference type="ARBA" id="ARBA00022692"/>
    </source>
</evidence>
<dbReference type="PANTHER" id="PTHR43663:SF2">
    <property type="entry name" value="CHROMATE TRANSPORT PROTEIN-RELATED"/>
    <property type="match status" value="1"/>
</dbReference>
<feature type="transmembrane region" description="Helical" evidence="7">
    <location>
        <begin position="115"/>
        <end position="137"/>
    </location>
</feature>
<evidence type="ECO:0000313" key="9">
    <source>
        <dbReference type="Proteomes" id="UP000008842"/>
    </source>
</evidence>
<dbReference type="Proteomes" id="UP000008842">
    <property type="component" value="Chromosome"/>
</dbReference>
<dbReference type="AlphaFoldDB" id="B2RLE6"/>
<sequence length="193" mass="21330">MSSCLFFAVNPYLSLFLTFFRIGGFTFGGGYAMLPLIKADIVDKHHWLSEEDFLDLFAVAQSLPGVFAVNISIFVGYRLRGYAGAAVCALGTILPSFLIILAVAMFFAQMRDNKIIAAIFRGLRPAVIAMIAAPAISTWKAMKMKAVSLWIPILAAILVWYAGISPVWIILVAAALGILYSRYLRFRIRNMHS</sequence>
<feature type="transmembrane region" description="Helical" evidence="7">
    <location>
        <begin position="54"/>
        <end position="77"/>
    </location>
</feature>
<evidence type="ECO:0000256" key="7">
    <source>
        <dbReference type="SAM" id="Phobius"/>
    </source>
</evidence>
<keyword evidence="3" id="KW-1003">Cell membrane</keyword>
<feature type="transmembrane region" description="Helical" evidence="7">
    <location>
        <begin position="149"/>
        <end position="180"/>
    </location>
</feature>
<comment type="subcellular location">
    <subcellularLocation>
        <location evidence="1">Cell membrane</location>
        <topology evidence="1">Multi-pass membrane protein</topology>
    </subcellularLocation>
</comment>
<dbReference type="PANTHER" id="PTHR43663">
    <property type="entry name" value="CHROMATE TRANSPORT PROTEIN-RELATED"/>
    <property type="match status" value="1"/>
</dbReference>
<feature type="transmembrane region" description="Helical" evidence="7">
    <location>
        <begin position="12"/>
        <end position="34"/>
    </location>
</feature>
<dbReference type="GO" id="GO:0015109">
    <property type="term" value="F:chromate transmembrane transporter activity"/>
    <property type="evidence" value="ECO:0007669"/>
    <property type="project" value="InterPro"/>
</dbReference>
<comment type="similarity">
    <text evidence="2">Belongs to the chromate ion transporter (CHR) (TC 2.A.51) family.</text>
</comment>
<protein>
    <submittedName>
        <fullName evidence="8">Probable chromate transport protein</fullName>
    </submittedName>
</protein>
<accession>B2RLE6</accession>
<proteinExistence type="inferred from homology"/>
<dbReference type="InterPro" id="IPR052518">
    <property type="entry name" value="CHR_Transporter"/>
</dbReference>
<dbReference type="EMBL" id="AP009380">
    <property type="protein sequence ID" value="BAG34191.1"/>
    <property type="molecule type" value="Genomic_DNA"/>
</dbReference>
<dbReference type="InterPro" id="IPR003370">
    <property type="entry name" value="Chromate_transpt"/>
</dbReference>
<reference evidence="8 9" key="1">
    <citation type="journal article" date="2008" name="DNA Res.">
        <title>Determination of the genome sequence of Porphyromonas gingivalis strain ATCC 33277 and genomic comparison with strain W83 revealed extensive genome rearrangements in P. gingivalis.</title>
        <authorList>
            <person name="Naito M."/>
            <person name="Hirakawa H."/>
            <person name="Yamashita A."/>
            <person name="Ohara N."/>
            <person name="Shoji M."/>
            <person name="Yukitake H."/>
            <person name="Nakayama K."/>
            <person name="Toh H."/>
            <person name="Yoshimura F."/>
            <person name="Kuhara S."/>
            <person name="Hattori M."/>
            <person name="Hayashi T."/>
            <person name="Nakayama K."/>
        </authorList>
    </citation>
    <scope>NUCLEOTIDE SEQUENCE [LARGE SCALE GENOMIC DNA]</scope>
    <source>
        <strain evidence="9">ATCC 33277 / DSM 20709 / CIP 103683 / JCM 12257 / NCTC 11834 / 2561</strain>
    </source>
</reference>
<dbReference type="Pfam" id="PF02417">
    <property type="entry name" value="Chromate_transp"/>
    <property type="match status" value="1"/>
</dbReference>
<keyword evidence="4 7" id="KW-0812">Transmembrane</keyword>
<evidence type="ECO:0000256" key="3">
    <source>
        <dbReference type="ARBA" id="ARBA00022475"/>
    </source>
</evidence>
<evidence type="ECO:0000313" key="8">
    <source>
        <dbReference type="EMBL" id="BAG34191.1"/>
    </source>
</evidence>
<dbReference type="eggNOG" id="COG2059">
    <property type="taxonomic scope" value="Bacteria"/>
</dbReference>
<evidence type="ECO:0000256" key="6">
    <source>
        <dbReference type="ARBA" id="ARBA00023136"/>
    </source>
</evidence>
<evidence type="ECO:0000256" key="5">
    <source>
        <dbReference type="ARBA" id="ARBA00022989"/>
    </source>
</evidence>
<dbReference type="HOGENOM" id="CLU_018106_1_0_10"/>
<evidence type="ECO:0000256" key="1">
    <source>
        <dbReference type="ARBA" id="ARBA00004651"/>
    </source>
</evidence>
<feature type="transmembrane region" description="Helical" evidence="7">
    <location>
        <begin position="83"/>
        <end position="108"/>
    </location>
</feature>